<keyword evidence="2" id="KW-0812">Transmembrane</keyword>
<keyword evidence="2" id="KW-1133">Transmembrane helix</keyword>
<sequence length="144" mass="14546">MAKRKAPGWAGFPEGAALSLALYIAFQFLLALFTIKGIVPEGAAFRFQAGSGATAACLGGILAIRHTNVGTLLAAMGSAAIFAVVLMLGGMLACDGVVWSRESAILLASALAGGILAGLLGGGRGKKRKQHAAPARRVKTGKKA</sequence>
<feature type="transmembrane region" description="Helical" evidence="2">
    <location>
        <begin position="45"/>
        <end position="64"/>
    </location>
</feature>
<evidence type="ECO:0000256" key="2">
    <source>
        <dbReference type="SAM" id="Phobius"/>
    </source>
</evidence>
<organism evidence="3">
    <name type="scientific">bioreactor metagenome</name>
    <dbReference type="NCBI Taxonomy" id="1076179"/>
    <lineage>
        <taxon>unclassified sequences</taxon>
        <taxon>metagenomes</taxon>
        <taxon>ecological metagenomes</taxon>
    </lineage>
</organism>
<keyword evidence="2" id="KW-0472">Membrane</keyword>
<gene>
    <name evidence="3" type="ORF">SDC9_179148</name>
</gene>
<comment type="caution">
    <text evidence="3">The sequence shown here is derived from an EMBL/GenBank/DDBJ whole genome shotgun (WGS) entry which is preliminary data.</text>
</comment>
<evidence type="ECO:0008006" key="4">
    <source>
        <dbReference type="Google" id="ProtNLM"/>
    </source>
</evidence>
<accession>A0A645H5X3</accession>
<dbReference type="AlphaFoldDB" id="A0A645H5X3"/>
<reference evidence="3" key="1">
    <citation type="submission" date="2019-08" db="EMBL/GenBank/DDBJ databases">
        <authorList>
            <person name="Kucharzyk K."/>
            <person name="Murdoch R.W."/>
            <person name="Higgins S."/>
            <person name="Loffler F."/>
        </authorList>
    </citation>
    <scope>NUCLEOTIDE SEQUENCE</scope>
</reference>
<protein>
    <recommendedName>
        <fullName evidence="4">TIGR04086 family membrane protein</fullName>
    </recommendedName>
</protein>
<feature type="transmembrane region" description="Helical" evidence="2">
    <location>
        <begin position="104"/>
        <end position="122"/>
    </location>
</feature>
<feature type="transmembrane region" description="Helical" evidence="2">
    <location>
        <begin position="20"/>
        <end position="39"/>
    </location>
</feature>
<feature type="region of interest" description="Disordered" evidence="1">
    <location>
        <begin position="123"/>
        <end position="144"/>
    </location>
</feature>
<feature type="transmembrane region" description="Helical" evidence="2">
    <location>
        <begin position="71"/>
        <end position="92"/>
    </location>
</feature>
<feature type="compositionally biased region" description="Basic residues" evidence="1">
    <location>
        <begin position="124"/>
        <end position="144"/>
    </location>
</feature>
<dbReference type="EMBL" id="VSSQ01083306">
    <property type="protein sequence ID" value="MPN31674.1"/>
    <property type="molecule type" value="Genomic_DNA"/>
</dbReference>
<proteinExistence type="predicted"/>
<evidence type="ECO:0000256" key="1">
    <source>
        <dbReference type="SAM" id="MobiDB-lite"/>
    </source>
</evidence>
<name>A0A645H5X3_9ZZZZ</name>
<evidence type="ECO:0000313" key="3">
    <source>
        <dbReference type="EMBL" id="MPN31674.1"/>
    </source>
</evidence>